<evidence type="ECO:0000256" key="6">
    <source>
        <dbReference type="SAM" id="SignalP"/>
    </source>
</evidence>
<evidence type="ECO:0000256" key="5">
    <source>
        <dbReference type="ARBA" id="ARBA00022807"/>
    </source>
</evidence>
<dbReference type="Pfam" id="PF00395">
    <property type="entry name" value="SLH"/>
    <property type="match status" value="3"/>
</dbReference>
<dbReference type="InterPro" id="IPR000064">
    <property type="entry name" value="NLP_P60_dom"/>
</dbReference>
<feature type="domain" description="SLH" evidence="7">
    <location>
        <begin position="270"/>
        <end position="324"/>
    </location>
</feature>
<organism evidence="9 10">
    <name type="scientific">Rossellomorea vietnamensis</name>
    <dbReference type="NCBI Taxonomy" id="218284"/>
    <lineage>
        <taxon>Bacteria</taxon>
        <taxon>Bacillati</taxon>
        <taxon>Bacillota</taxon>
        <taxon>Bacilli</taxon>
        <taxon>Bacillales</taxon>
        <taxon>Bacillaceae</taxon>
        <taxon>Rossellomorea</taxon>
    </lineage>
</organism>
<dbReference type="Gene3D" id="3.90.1720.10">
    <property type="entry name" value="endopeptidase domain like (from Nostoc punctiforme)"/>
    <property type="match status" value="1"/>
</dbReference>
<proteinExistence type="inferred from homology"/>
<feature type="domain" description="SLH" evidence="7">
    <location>
        <begin position="152"/>
        <end position="211"/>
    </location>
</feature>
<evidence type="ECO:0000256" key="3">
    <source>
        <dbReference type="ARBA" id="ARBA00022729"/>
    </source>
</evidence>
<evidence type="ECO:0000313" key="9">
    <source>
        <dbReference type="EMBL" id="TYR94875.1"/>
    </source>
</evidence>
<dbReference type="GO" id="GO:0008234">
    <property type="term" value="F:cysteine-type peptidase activity"/>
    <property type="evidence" value="ECO:0007669"/>
    <property type="project" value="UniProtKB-KW"/>
</dbReference>
<dbReference type="InterPro" id="IPR001119">
    <property type="entry name" value="SLH_dom"/>
</dbReference>
<keyword evidence="5" id="KW-0788">Thiol protease</keyword>
<keyword evidence="4 9" id="KW-0378">Hydrolase</keyword>
<dbReference type="SUPFAM" id="SSF54001">
    <property type="entry name" value="Cysteine proteinases"/>
    <property type="match status" value="1"/>
</dbReference>
<dbReference type="Pfam" id="PF00877">
    <property type="entry name" value="NLPC_P60"/>
    <property type="match status" value="1"/>
</dbReference>
<sequence>MKKLILSVGIMICSLFIFHTAASAQSNYEKLLPVAQKYLGVPYAWGGTSANGFDCSGYILTVFKELGITLPRTSSSMYNVGTKVSKSDLRAGDLVFFNTYGSGVSHAGIYIGNNEFIHASSNKGVTISNINDPYYWGSRYIGAKRILSHNAPQGQFRDVSSSLLVYPAVNKLAEENIIQGYENSYFKPNQFIKRSEVAGLMAQAFHMKMNDRSQSFKDISSSHWAVGVINAVRAEGIFEGSNNSFRPDEYLNRAQMAAILVRAFNLNGSSSKEFTDVPSSYWAHSYINKLAASGLTTGYDDGTYKPENHVTRAQFTAFLYRGMY</sequence>
<keyword evidence="2" id="KW-0645">Protease</keyword>
<dbReference type="PANTHER" id="PTHR47053">
    <property type="entry name" value="MUREIN DD-ENDOPEPTIDASE MEPH-RELATED"/>
    <property type="match status" value="1"/>
</dbReference>
<name>A0A5D4M149_9BACI</name>
<comment type="similarity">
    <text evidence="1">Belongs to the peptidase C40 family.</text>
</comment>
<dbReference type="EMBL" id="VTEG01000034">
    <property type="protein sequence ID" value="TYR94875.1"/>
    <property type="molecule type" value="Genomic_DNA"/>
</dbReference>
<evidence type="ECO:0000313" key="10">
    <source>
        <dbReference type="Proteomes" id="UP000325182"/>
    </source>
</evidence>
<feature type="chain" id="PRO_5022963493" evidence="6">
    <location>
        <begin position="25"/>
        <end position="324"/>
    </location>
</feature>
<dbReference type="Proteomes" id="UP000325182">
    <property type="component" value="Unassembled WGS sequence"/>
</dbReference>
<evidence type="ECO:0000256" key="4">
    <source>
        <dbReference type="ARBA" id="ARBA00022801"/>
    </source>
</evidence>
<dbReference type="AlphaFoldDB" id="A0A5D4M149"/>
<dbReference type="InterPro" id="IPR038765">
    <property type="entry name" value="Papain-like_cys_pep_sf"/>
</dbReference>
<dbReference type="PROSITE" id="PS51935">
    <property type="entry name" value="NLPC_P60"/>
    <property type="match status" value="1"/>
</dbReference>
<evidence type="ECO:0000256" key="1">
    <source>
        <dbReference type="ARBA" id="ARBA00007074"/>
    </source>
</evidence>
<dbReference type="InterPro" id="IPR051202">
    <property type="entry name" value="Peptidase_C40"/>
</dbReference>
<accession>A0A5D4M149</accession>
<evidence type="ECO:0000259" key="8">
    <source>
        <dbReference type="PROSITE" id="PS51935"/>
    </source>
</evidence>
<keyword evidence="3 6" id="KW-0732">Signal</keyword>
<evidence type="ECO:0000256" key="2">
    <source>
        <dbReference type="ARBA" id="ARBA00022670"/>
    </source>
</evidence>
<gene>
    <name evidence="9" type="ORF">FZC84_22085</name>
</gene>
<comment type="caution">
    <text evidence="9">The sequence shown here is derived from an EMBL/GenBank/DDBJ whole genome shotgun (WGS) entry which is preliminary data.</text>
</comment>
<feature type="domain" description="SLH" evidence="7">
    <location>
        <begin position="212"/>
        <end position="269"/>
    </location>
</feature>
<dbReference type="RefSeq" id="WP_148955315.1">
    <property type="nucleotide sequence ID" value="NZ_VTEG01000034.1"/>
</dbReference>
<feature type="signal peptide" evidence="6">
    <location>
        <begin position="1"/>
        <end position="24"/>
    </location>
</feature>
<dbReference type="PANTHER" id="PTHR47053:SF1">
    <property type="entry name" value="MUREIN DD-ENDOPEPTIDASE MEPH-RELATED"/>
    <property type="match status" value="1"/>
</dbReference>
<evidence type="ECO:0000259" key="7">
    <source>
        <dbReference type="PROSITE" id="PS51272"/>
    </source>
</evidence>
<reference evidence="9 10" key="1">
    <citation type="submission" date="2019-08" db="EMBL/GenBank/DDBJ databases">
        <title>Bacillus genomes from the desert of Cuatro Cienegas, Coahuila.</title>
        <authorList>
            <person name="Olmedo-Alvarez G."/>
        </authorList>
    </citation>
    <scope>NUCLEOTIDE SEQUENCE [LARGE SCALE GENOMIC DNA]</scope>
    <source>
        <strain evidence="9 10">CH128b_4D</strain>
    </source>
</reference>
<dbReference type="PROSITE" id="PS51272">
    <property type="entry name" value="SLH"/>
    <property type="match status" value="3"/>
</dbReference>
<dbReference type="GO" id="GO:0006508">
    <property type="term" value="P:proteolysis"/>
    <property type="evidence" value="ECO:0007669"/>
    <property type="project" value="UniProtKB-KW"/>
</dbReference>
<feature type="domain" description="NlpC/P60" evidence="8">
    <location>
        <begin position="25"/>
        <end position="147"/>
    </location>
</feature>
<protein>
    <submittedName>
        <fullName evidence="9">Hydrolase Nlp/P60</fullName>
    </submittedName>
</protein>